<evidence type="ECO:0000313" key="1">
    <source>
        <dbReference type="EMBL" id="PMC57770.1"/>
    </source>
</evidence>
<dbReference type="AlphaFoldDB" id="A0A1G8NJ22"/>
<dbReference type="RefSeq" id="WP_092086316.1">
    <property type="nucleotide sequence ID" value="NZ_FNEL01000049.1"/>
</dbReference>
<gene>
    <name evidence="1" type="ORF">CJ205_07875</name>
</gene>
<dbReference type="Pfam" id="PF11148">
    <property type="entry name" value="DUF2922"/>
    <property type="match status" value="1"/>
</dbReference>
<dbReference type="OrthoDB" id="2454247at2"/>
<sequence length="72" mass="8388">MKQLELIFKNGADKNRTLRIKQPKENLSPDIVQQAMERIVEADAFYLEGDKLYAEPSSARYVERIVTDIFKN</sequence>
<reference evidence="1 2" key="1">
    <citation type="submission" date="2017-09" db="EMBL/GenBank/DDBJ databases">
        <title>Bacterial strain isolated from the female urinary microbiota.</title>
        <authorList>
            <person name="Thomas-White K."/>
            <person name="Kumar N."/>
            <person name="Forster S."/>
            <person name="Putonti C."/>
            <person name="Lawley T."/>
            <person name="Wolfe A.J."/>
        </authorList>
    </citation>
    <scope>NUCLEOTIDE SEQUENCE [LARGE SCALE GENOMIC DNA]</scope>
    <source>
        <strain evidence="1 2">UMB0852</strain>
    </source>
</reference>
<dbReference type="Proteomes" id="UP000235682">
    <property type="component" value="Unassembled WGS sequence"/>
</dbReference>
<comment type="caution">
    <text evidence="1">The sequence shown here is derived from an EMBL/GenBank/DDBJ whole genome shotgun (WGS) entry which is preliminary data.</text>
</comment>
<name>A0A1G8NJ22_9LACT</name>
<dbReference type="InterPro" id="IPR021321">
    <property type="entry name" value="DUF2922"/>
</dbReference>
<evidence type="ECO:0000313" key="2">
    <source>
        <dbReference type="Proteomes" id="UP000235682"/>
    </source>
</evidence>
<protein>
    <submittedName>
        <fullName evidence="1">DUF2922 domain-containing protein</fullName>
    </submittedName>
</protein>
<dbReference type="STRING" id="84521.SAMN04487994_10495"/>
<dbReference type="EMBL" id="PNHE01000048">
    <property type="protein sequence ID" value="PMC57770.1"/>
    <property type="molecule type" value="Genomic_DNA"/>
</dbReference>
<accession>A0A1G8NJ22</accession>
<proteinExistence type="predicted"/>
<keyword evidence="2" id="KW-1185">Reference proteome</keyword>
<organism evidence="1 2">
    <name type="scientific">Dolosicoccus paucivorans</name>
    <dbReference type="NCBI Taxonomy" id="84521"/>
    <lineage>
        <taxon>Bacteria</taxon>
        <taxon>Bacillati</taxon>
        <taxon>Bacillota</taxon>
        <taxon>Bacilli</taxon>
        <taxon>Lactobacillales</taxon>
        <taxon>Aerococcaceae</taxon>
        <taxon>Dolosicoccus</taxon>
    </lineage>
</organism>